<dbReference type="InterPro" id="IPR020616">
    <property type="entry name" value="Thiolase_N"/>
</dbReference>
<dbReference type="PROSITE" id="PS00099">
    <property type="entry name" value="THIOLASE_3"/>
    <property type="match status" value="1"/>
</dbReference>
<dbReference type="SUPFAM" id="SSF53901">
    <property type="entry name" value="Thiolase-like"/>
    <property type="match status" value="2"/>
</dbReference>
<evidence type="ECO:0000256" key="4">
    <source>
        <dbReference type="PIRSR" id="PIRSR000429-1"/>
    </source>
</evidence>
<evidence type="ECO:0000313" key="8">
    <source>
        <dbReference type="EMBL" id="NMN97008.1"/>
    </source>
</evidence>
<dbReference type="PANTHER" id="PTHR43365">
    <property type="entry name" value="BLR7806 PROTEIN"/>
    <property type="match status" value="1"/>
</dbReference>
<dbReference type="Proteomes" id="UP000535543">
    <property type="component" value="Unassembled WGS sequence"/>
</dbReference>
<evidence type="ECO:0000256" key="2">
    <source>
        <dbReference type="ARBA" id="ARBA00022679"/>
    </source>
</evidence>
<proteinExistence type="inferred from homology"/>
<evidence type="ECO:0000259" key="6">
    <source>
        <dbReference type="Pfam" id="PF00108"/>
    </source>
</evidence>
<dbReference type="PIRSF" id="PIRSF000429">
    <property type="entry name" value="Ac-CoA_Ac_transf"/>
    <property type="match status" value="1"/>
</dbReference>
<dbReference type="PROSITE" id="PS00737">
    <property type="entry name" value="THIOLASE_2"/>
    <property type="match status" value="1"/>
</dbReference>
<dbReference type="Pfam" id="PF02803">
    <property type="entry name" value="Thiolase_C"/>
    <property type="match status" value="1"/>
</dbReference>
<evidence type="ECO:0000256" key="3">
    <source>
        <dbReference type="ARBA" id="ARBA00023315"/>
    </source>
</evidence>
<dbReference type="InterPro" id="IPR002155">
    <property type="entry name" value="Thiolase"/>
</dbReference>
<dbReference type="AlphaFoldDB" id="A0A848KH03"/>
<dbReference type="Gene3D" id="3.40.47.10">
    <property type="match status" value="1"/>
</dbReference>
<keyword evidence="3 5" id="KW-0012">Acyltransferase</keyword>
<comment type="similarity">
    <text evidence="1 5">Belongs to the thiolase-like superfamily. Thiolase family.</text>
</comment>
<protein>
    <submittedName>
        <fullName evidence="8">Acetyl-CoA C-acetyltransferase</fullName>
        <ecNumber evidence="8">2.3.1.9</ecNumber>
    </submittedName>
</protein>
<dbReference type="GO" id="GO:0003985">
    <property type="term" value="F:acetyl-CoA C-acetyltransferase activity"/>
    <property type="evidence" value="ECO:0007669"/>
    <property type="project" value="UniProtKB-EC"/>
</dbReference>
<name>A0A848KH03_9NOCA</name>
<dbReference type="RefSeq" id="WP_169589501.1">
    <property type="nucleotide sequence ID" value="NZ_VCQU01000006.1"/>
</dbReference>
<dbReference type="InterPro" id="IPR020617">
    <property type="entry name" value="Thiolase_C"/>
</dbReference>
<dbReference type="CDD" id="cd00751">
    <property type="entry name" value="thiolase"/>
    <property type="match status" value="1"/>
</dbReference>
<reference evidence="8 9" key="1">
    <citation type="submission" date="2019-05" db="EMBL/GenBank/DDBJ databases">
        <authorList>
            <person name="Lee S.D."/>
        </authorList>
    </citation>
    <scope>NUCLEOTIDE SEQUENCE [LARGE SCALE GENOMIC DNA]</scope>
    <source>
        <strain evidence="8 9">YC2-7</strain>
    </source>
</reference>
<keyword evidence="9" id="KW-1185">Reference proteome</keyword>
<dbReference type="InterPro" id="IPR020613">
    <property type="entry name" value="Thiolase_CS"/>
</dbReference>
<feature type="domain" description="Thiolase C-terminal" evidence="7">
    <location>
        <begin position="260"/>
        <end position="381"/>
    </location>
</feature>
<dbReference type="EC" id="2.3.1.9" evidence="8"/>
<evidence type="ECO:0000313" key="9">
    <source>
        <dbReference type="Proteomes" id="UP000535543"/>
    </source>
</evidence>
<dbReference type="Pfam" id="PF00108">
    <property type="entry name" value="Thiolase_N"/>
    <property type="match status" value="1"/>
</dbReference>
<sequence>MPEAFIVDAVRTAVGKRGGALSETHPADLGASVIRQVLERNGVDPNKVDDVVFGCVDNVGPQAGNIARTAWLAAGLPEAVPGVTVDRQCGSSQQAIHFAAQAIMSGTAELMVAGGVQNMSKIPISAAMLAGQQYGFETPTSGSKGWFERYGDQEVSQFRGAELIADKWDISREDMERWALRSHERARAAIDAGKFAKEIVPIDGFTVDEGPRDTSLEKMASLKTLVEGGRLTAAVASQISDGASATLLASGQAVKDYGLTPRARIHHLSARGADPIFMLSAPIPATQYALAKSGLSIDDMDVIEINEAFAPVVLAWIKETGADPDRVNVNGGAIALGHPLGATGAKLFASLLNELERVGGRYGLLTICEGGGTANATIIERVGGAKAPVVYGPSFSAAGM</sequence>
<gene>
    <name evidence="8" type="ORF">FGL95_18370</name>
</gene>
<reference evidence="8 9" key="2">
    <citation type="submission" date="2020-06" db="EMBL/GenBank/DDBJ databases">
        <title>Antribacter stalactiti gen. nov., sp. nov., a new member of the family Nacardiaceae isolated from a cave.</title>
        <authorList>
            <person name="Kim I.S."/>
        </authorList>
    </citation>
    <scope>NUCLEOTIDE SEQUENCE [LARGE SCALE GENOMIC DNA]</scope>
    <source>
        <strain evidence="8 9">YC2-7</strain>
    </source>
</reference>
<evidence type="ECO:0000259" key="7">
    <source>
        <dbReference type="Pfam" id="PF02803"/>
    </source>
</evidence>
<organism evidence="8 9">
    <name type="scientific">Antrihabitans stalactiti</name>
    <dbReference type="NCBI Taxonomy" id="2584121"/>
    <lineage>
        <taxon>Bacteria</taxon>
        <taxon>Bacillati</taxon>
        <taxon>Actinomycetota</taxon>
        <taxon>Actinomycetes</taxon>
        <taxon>Mycobacteriales</taxon>
        <taxon>Nocardiaceae</taxon>
        <taxon>Antrihabitans</taxon>
    </lineage>
</organism>
<feature type="active site" description="Acyl-thioester intermediate" evidence="4">
    <location>
        <position position="89"/>
    </location>
</feature>
<keyword evidence="2 5" id="KW-0808">Transferase</keyword>
<accession>A0A848KH03</accession>
<evidence type="ECO:0000256" key="5">
    <source>
        <dbReference type="RuleBase" id="RU003557"/>
    </source>
</evidence>
<comment type="caution">
    <text evidence="8">The sequence shown here is derived from an EMBL/GenBank/DDBJ whole genome shotgun (WGS) entry which is preliminary data.</text>
</comment>
<feature type="active site" description="Proton acceptor" evidence="4">
    <location>
        <position position="338"/>
    </location>
</feature>
<dbReference type="InterPro" id="IPR016039">
    <property type="entry name" value="Thiolase-like"/>
</dbReference>
<dbReference type="NCBIfam" id="NF005865">
    <property type="entry name" value="PRK07801.1"/>
    <property type="match status" value="1"/>
</dbReference>
<dbReference type="PANTHER" id="PTHR43365:SF1">
    <property type="entry name" value="ACETYL-COA C-ACYLTRANSFERASE"/>
    <property type="match status" value="1"/>
</dbReference>
<dbReference type="NCBIfam" id="TIGR01930">
    <property type="entry name" value="AcCoA-C-Actrans"/>
    <property type="match status" value="1"/>
</dbReference>
<dbReference type="InterPro" id="IPR020610">
    <property type="entry name" value="Thiolase_AS"/>
</dbReference>
<evidence type="ECO:0000256" key="1">
    <source>
        <dbReference type="ARBA" id="ARBA00010982"/>
    </source>
</evidence>
<feature type="domain" description="Thiolase N-terminal" evidence="6">
    <location>
        <begin position="5"/>
        <end position="250"/>
    </location>
</feature>
<dbReference type="EMBL" id="VCQU01000006">
    <property type="protein sequence ID" value="NMN97008.1"/>
    <property type="molecule type" value="Genomic_DNA"/>
</dbReference>
<feature type="active site" description="Proton acceptor" evidence="4">
    <location>
        <position position="368"/>
    </location>
</feature>